<gene>
    <name evidence="2" type="ORF">WPS_01820</name>
</gene>
<proteinExistence type="predicted"/>
<evidence type="ECO:0000313" key="2">
    <source>
        <dbReference type="EMBL" id="BDE04906.1"/>
    </source>
</evidence>
<evidence type="ECO:0000313" key="3">
    <source>
        <dbReference type="Proteomes" id="UP001317532"/>
    </source>
</evidence>
<name>A0AAN1XS85_UNVUL</name>
<keyword evidence="1" id="KW-0472">Membrane</keyword>
<dbReference type="Proteomes" id="UP001317532">
    <property type="component" value="Chromosome"/>
</dbReference>
<keyword evidence="1" id="KW-1133">Transmembrane helix</keyword>
<dbReference type="RefSeq" id="WP_317995992.1">
    <property type="nucleotide sequence ID" value="NZ_AP025523.1"/>
</dbReference>
<dbReference type="AlphaFoldDB" id="A0AAN1XS85"/>
<feature type="transmembrane region" description="Helical" evidence="1">
    <location>
        <begin position="44"/>
        <end position="66"/>
    </location>
</feature>
<keyword evidence="1" id="KW-0812">Transmembrane</keyword>
<protein>
    <submittedName>
        <fullName evidence="2">Uncharacterized protein</fullName>
    </submittedName>
</protein>
<sequence>METILGLIFSYLVFVTRTWPATRLAVLTDIALALLYDFTPLRLHFGPLLTIALSATLLLWIVNLVVDRREPAKSR</sequence>
<accession>A0AAN1XS85</accession>
<dbReference type="EMBL" id="AP025523">
    <property type="protein sequence ID" value="BDE04906.1"/>
    <property type="molecule type" value="Genomic_DNA"/>
</dbReference>
<organism evidence="2 3">
    <name type="scientific">Vulcanimicrobium alpinum</name>
    <dbReference type="NCBI Taxonomy" id="3016050"/>
    <lineage>
        <taxon>Bacteria</taxon>
        <taxon>Bacillati</taxon>
        <taxon>Vulcanimicrobiota</taxon>
        <taxon>Vulcanimicrobiia</taxon>
        <taxon>Vulcanimicrobiales</taxon>
        <taxon>Vulcanimicrobiaceae</taxon>
        <taxon>Vulcanimicrobium</taxon>
    </lineage>
</organism>
<dbReference type="KEGG" id="vab:WPS_01820"/>
<evidence type="ECO:0000256" key="1">
    <source>
        <dbReference type="SAM" id="Phobius"/>
    </source>
</evidence>
<keyword evidence="3" id="KW-1185">Reference proteome</keyword>
<reference evidence="2 3" key="1">
    <citation type="journal article" date="2022" name="ISME Commun">
        <title>Vulcanimicrobium alpinus gen. nov. sp. nov., the first cultivated representative of the candidate phylum 'Eremiobacterota', is a metabolically versatile aerobic anoxygenic phototroph.</title>
        <authorList>
            <person name="Yabe S."/>
            <person name="Muto K."/>
            <person name="Abe K."/>
            <person name="Yokota A."/>
            <person name="Staudigel H."/>
            <person name="Tebo B.M."/>
        </authorList>
    </citation>
    <scope>NUCLEOTIDE SEQUENCE [LARGE SCALE GENOMIC DNA]</scope>
    <source>
        <strain evidence="2 3">WC8-2</strain>
    </source>
</reference>